<dbReference type="Proteomes" id="UP000887566">
    <property type="component" value="Unplaced"/>
</dbReference>
<dbReference type="SMART" id="SM00150">
    <property type="entry name" value="SPEC"/>
    <property type="match status" value="29"/>
</dbReference>
<feature type="region of interest" description="Disordered" evidence="12">
    <location>
        <begin position="3256"/>
        <end position="3400"/>
    </location>
</feature>
<proteinExistence type="inferred from homology"/>
<feature type="compositionally biased region" description="Polar residues" evidence="12">
    <location>
        <begin position="3730"/>
        <end position="3742"/>
    </location>
</feature>
<dbReference type="InterPro" id="IPR018159">
    <property type="entry name" value="Spectrin/alpha-actinin"/>
</dbReference>
<dbReference type="WBParaSite" id="PSAMB.scaffold791size41324.g8843.t1">
    <property type="protein sequence ID" value="PSAMB.scaffold791size41324.g8843.t1"/>
    <property type="gene ID" value="PSAMB.scaffold791size41324.g8843"/>
</dbReference>
<evidence type="ECO:0000256" key="9">
    <source>
        <dbReference type="ARBA" id="ARBA00023212"/>
    </source>
</evidence>
<dbReference type="FunFam" id="1.20.58.60:FF:000017">
    <property type="entry name" value="Spectrin alpha chain, non-erythrocytic 1"/>
    <property type="match status" value="1"/>
</dbReference>
<evidence type="ECO:0000256" key="5">
    <source>
        <dbReference type="ARBA" id="ARBA00022490"/>
    </source>
</evidence>
<dbReference type="SUPFAM" id="SSF50044">
    <property type="entry name" value="SH3-domain"/>
    <property type="match status" value="1"/>
</dbReference>
<name>A0A914XIB6_9BILA</name>
<dbReference type="GO" id="GO:0016328">
    <property type="term" value="C:lateral plasma membrane"/>
    <property type="evidence" value="ECO:0007669"/>
    <property type="project" value="UniProtKB-ARBA"/>
</dbReference>
<feature type="compositionally biased region" description="Basic and acidic residues" evidence="12">
    <location>
        <begin position="3711"/>
        <end position="3729"/>
    </location>
</feature>
<evidence type="ECO:0000256" key="8">
    <source>
        <dbReference type="ARBA" id="ARBA00023203"/>
    </source>
</evidence>
<feature type="coiled-coil region" evidence="11">
    <location>
        <begin position="765"/>
        <end position="792"/>
    </location>
</feature>
<evidence type="ECO:0000259" key="13">
    <source>
        <dbReference type="PROSITE" id="PS50002"/>
    </source>
</evidence>
<feature type="compositionally biased region" description="Low complexity" evidence="12">
    <location>
        <begin position="3812"/>
        <end position="3828"/>
    </location>
</feature>
<evidence type="ECO:0000256" key="10">
    <source>
        <dbReference type="PROSITE-ProRule" id="PRU00192"/>
    </source>
</evidence>
<evidence type="ECO:0000256" key="2">
    <source>
        <dbReference type="ARBA" id="ARBA00006826"/>
    </source>
</evidence>
<comment type="subcellular location">
    <subcellularLocation>
        <location evidence="1">Cytoplasm</location>
        <location evidence="1">Cytoskeleton</location>
    </subcellularLocation>
</comment>
<comment type="similarity">
    <text evidence="2">Belongs to the spectrin family.</text>
</comment>
<feature type="compositionally biased region" description="Polar residues" evidence="12">
    <location>
        <begin position="3376"/>
        <end position="3386"/>
    </location>
</feature>
<evidence type="ECO:0000259" key="14">
    <source>
        <dbReference type="PROSITE" id="PS50003"/>
    </source>
</evidence>
<keyword evidence="9" id="KW-0206">Cytoskeleton</keyword>
<feature type="coiled-coil region" evidence="11">
    <location>
        <begin position="279"/>
        <end position="306"/>
    </location>
</feature>
<sequence>WITETIKQLNNHRFPNSLKGIQDELVRFKNYRTQDKPPKYKEKGELEALFFTIQTKRKAMGRKPYIPPEGLFMHDIETRWDELDRAEHDRQNALAAELQRQERLEQLARKFERKAKLRESWLREMTAVLQDVDFGRTAAQVEASVKKHEAISTDIIPRDDRFKTLSVMAADLVKEHYHDSDRVRGREREILDKWAQLLHALEQRRKALMSLNDLMTLLRDIDTLSSEFSHIEPSVRSRDMGKHILGVDDLLQKHSLVEAQINAQGEWLKNVTRQSHTYIRNKGEQYEILQRKLDELTRQYEGLLDLAKQRRIALERARELCQFIQDHEEEESWLAEKRNICVNMLSNRDLAATPQLTRLFKNLEVDMQGHWQRSKQVIAAGEKLLPITQPQSAKEEVQQRIASLQKSWADLRELTTLLGRWLREAEQAAQYFQDANEAESWIREKMPLVRSDDYGRDEKAAETLLNRHMRLEEEIQAYRSDMTRLDEMAAELAKAEFLSDAVSSDAPVHKEIEEVVVPQVTVLYPYDGNGVSVEKDEILALIQKTNADWWRILKADGAEGFVPANYVEILEGQTVTVAQPVTVEKKEEVVVKEKAPSASGKNPILERQEAISADYRRLNNLAQTRRRLLGDAIKLYRFYRECDEFEVWAKQTDVLLNEDTGTEHVEASRRKFNKLETDIAANGGTRIKLINVMADELTEEGHSQSNQIRRRQKEVNDIWNRLQRHKESKAEELETAERVAAFNEMCEETRSWMRDKFDLLDQPTEAKDLKALQALQRRHQNLERELNPVDAKMKHLRDLANQVKGAHPAQAGAIDKKYGELSDMWEELKRQAEKRRRELEESQGQQMFQNAYSDLMTWVEKTKILLNDDTKPVDVNTAEDLLKKHYDLKDNIAAKDDEFAYVNALGLRLLDKNKGALDVKDALRHLSDEQRALRDLWAAKEHALKDQLELQLFNREADYIDAATKGHEAFLDIPDLGDSVEGVENLLKRHGDFEAKLAAQEERLEAFSANADHLISNGHSESPYIDQRRRDVIERRRRVKETAAVRRANLGAALDYQNFRRYAQEMTQWIVEKKRIATDESYKDGTALNRKLQKHEAFEAELKANADRLSAINKDGTDLINHKHYASGDVKHILKDLNDQWAALCRAAAERGEKLRQACDQKSLNLTLDDAHLKLNEMERALQSDDLGHDLRGVKDLIQKHTVLEQEMTLYDRRIKEIVDKGKKMADQGHFDSNRILNAVKAFTDRFNALQAPAARRRAALEESRKWHQLAFDVDCELQWIAEKRPIAASKDVGRSLTDATNLVTKHAQLEAEVNGHEHHIGATLAKGDELISAKHYAKDDVIAKCDELRNAWKELNTLTASRHRLLDLALKGQQYLFDAAEVESWMAEKRNLLASDDYGQDEDAANKLLAKHKALQADMNAYKTWIEKLSKQCTDLQKAYHSDSARFVQKQSDLEAEFERLSQLADDRRRHLEDAVCLYQYMRESQELEAWINEQLQTAMSEEYGQDYEHLKELQNKFEEFKQSVKNGSNRFALCETAANNLLKRSPPFSRDILQRQEQLRAVWSLLLDYIESRDHKLDAAEELHRFNRDVAENEERIQEKRAAIPEDLGRDIKQVHSLWLKHEAFENELVAMGQQLQGLLEESARLKAAYPGGNAEHITEQQTALAESWQDLQDATAFRHDRLRAAYDLQRFLASARDLIAWTDIVVTEMQSEQPIKDLQGAEWLHKEHARLRAEVEAREPEFSKLATRAQQMIAKEHYASEEIKDKQQHVDQALRKVNSEWELREQWLRQLVQWHAFQREAAQTLAVIAARESTLRSAEVGGSVEDVDSQIRKLDTFQRIVTNLEERVAALEVTADQLIKQRHMEANSIDQLRRQVKAALNQLKDHVLERKAALADALLYARFNSDVAEMDNWIVEKQTRIRAEAERHGQLTSLEDKMKRLQKHQAFEAELAANEPRVEQIKVQASELQRKPRADKEIPRKCQDLLSRWKELAHASHEQSRALEEARDLLNFNQLVERVMAWIRDKELMVHAGDMGKDYEHCQSLLKRLDDAESDVSVDEQTLKSINDLGEKLVTQGRSSREEVQAHLADLNQKWKLVQSDLADYRRRLLAASEVHSFNRDVDDTNHRIFEKATILSSDDFGKDLHSVDALLRKQDEIERDMTAIHEKLRAHDNEAQILLAKKPPLEDSIIESLRKLEASWDRLTQLAHTRRDKLQQSSSLHKYFDAVKKSEQWSNAIRTKMTSYAAPKSVPEAQALIDAHKDKLAEIDGRQEDMSALREWGQRLTQEQPDHKGEIQRAHKRLQSIEHQIRQTWEQENTNLWRAYDLQLFNDQVLVAETWLAGKEAFLKQEDLGDSLDSVDSLLKKHDGFESTLNAQSDKIDQLRKDAETLAEKNADNREEIHSRKDEVVNRHKALLAACRRRRGMLEDSRKWQNFLKTCAELMSWVNAKLQLAYDESFLDPTNLRSKLQKHLAFDAELHANQGRLDGVIAEGEGLIKQHHFAKDDVKLQLNEINSGWDELKRKSALKADRLKEAYEAHLFNRKLEDLDKWLDSVEHRLASEDHGRDLQSTTILIKRHEALEAEIAARKERVAESNAKASELAVQGHFMTDELSAKARSVDERYASLQEPCQIRRENLRDAHALYQWMHEVEEETAWMREKLPPASSTDYGDTLQAVQSLHRKHLALEQELTAKQPVLDALEHKGNRMLAAKHFASLQIQQIVDDLALQMLSLKDLAATRGKKLKDALDSQQYYAEASEADQWIRDRLPLVTNQDTGRDQDAADSHLRKLTLLDTEVASYKTDIDRLRSVVDQMIHREHFDATQLTAKQGKLERDYADLRAHCTRRRTQLVDAGRYYGFIRQADDLIQWLKDKEQAAGVEDYGRDLEDCQKLIDQFDQVVRELASAGERVAAVQRVQEELLRASHPYSASIKAKGSDLQQLWSDVHEASTDRQQALLGAKQVHKFDQDADETLNWLQEKEATQVVMEQDDLSQADLAAIKNCLQKHDEFNRGLTAVEKQVNDLCKEAERLETQFPDTKDHLEVRRQEMEEQLKDVLGASRRHHDRLTQAEQLQAYFQEYRDLMAWIKVMQATVTSELLPRDVPSCEALMQRHTEYNAEINGHQPRVDEFVRHGRQMISNQHLLSVEVLEKVDNLLSAFGILREVWQDRKTLYDENLDAQMWKRDATVLEAWLLEREGLLGDDWRQAESVEAVDDLIRQFDDFLTTLHAQGEKFESLKKLTLLEQAFSNLRQKETERFRQDDDTRRERSKTKDQIKTVEKHKILQERRQERERRKTQEISLLKPSLSMDEPQPNLARRESEPRIMIRPRAGSRGTKGSDLTPSTASESASFDSQSHATKTTPSEGDRLVPANAASASSTPVRQGSTRRTPTFTTRRAHSLRRVRQWDDLASIDMHGHVDRKQQMQSGGKKATIRSWKNYYTILCGQLLCFFKDEDSFMENMAAAPPVYILGARCALYPEYHKRRHAFKLLTQDGAEYLFATADDKQTNEWVAKISFHASLEPSNQLKSFENAVHPQQMTSDAPTHAPPPRPSDAPRRHTTDMATTYSVREPAQMPSPQSKKDDSGVFSPRDVNSPADGTPAKGVRLSYIAIDTPPTRPPPPPPPKEAPTIFVARPIVTESTVHSRSVRQEYRSVYNGEEKNRQTFVTNVFTCGSGATNGHTNGHTNGTTNGTTNGKTNGISNGNGVHLKNGDRARVSTDSNGHDEHPSSPTHSNGDSQSRGAFRARYEAALLLSKGSATNGSNGHHEHSSPLNGNGTNGHHDYSDAGHHAEHNVQQLSYSEQEMGSPNKSATLPSSARDSSSPSDRFGSLSSKPVPPPRGPKTKQTESDFVAWVEAHGQAGAQGQSSPAMSDDGEKKKSKGFVGALFKRSIKRESKDAGK</sequence>
<dbReference type="GO" id="GO:0008017">
    <property type="term" value="F:microtubule binding"/>
    <property type="evidence" value="ECO:0007669"/>
    <property type="project" value="UniProtKB-ARBA"/>
</dbReference>
<dbReference type="CDD" id="cd00176">
    <property type="entry name" value="SPEC"/>
    <property type="match status" value="16"/>
</dbReference>
<dbReference type="CDD" id="cd10571">
    <property type="entry name" value="PH_beta_spectrin"/>
    <property type="match status" value="1"/>
</dbReference>
<dbReference type="FunFam" id="1.20.58.60:FF:000019">
    <property type="entry name" value="Spectrin beta chain"/>
    <property type="match status" value="1"/>
</dbReference>
<dbReference type="Pfam" id="PF00435">
    <property type="entry name" value="Spectrin"/>
    <property type="match status" value="28"/>
</dbReference>
<dbReference type="Gene3D" id="1.20.58.60">
    <property type="match status" value="21"/>
</dbReference>
<evidence type="ECO:0000256" key="6">
    <source>
        <dbReference type="ARBA" id="ARBA00022553"/>
    </source>
</evidence>
<organism evidence="15 16">
    <name type="scientific">Plectus sambesii</name>
    <dbReference type="NCBI Taxonomy" id="2011161"/>
    <lineage>
        <taxon>Eukaryota</taxon>
        <taxon>Metazoa</taxon>
        <taxon>Ecdysozoa</taxon>
        <taxon>Nematoda</taxon>
        <taxon>Chromadorea</taxon>
        <taxon>Plectida</taxon>
        <taxon>Plectina</taxon>
        <taxon>Plectoidea</taxon>
        <taxon>Plectidae</taxon>
        <taxon>Plectus</taxon>
    </lineage>
</organism>
<feature type="coiled-coil region" evidence="11">
    <location>
        <begin position="2377"/>
        <end position="2404"/>
    </location>
</feature>
<dbReference type="GO" id="GO:0042062">
    <property type="term" value="P:long-term strengthening of neuromuscular junction"/>
    <property type="evidence" value="ECO:0007669"/>
    <property type="project" value="UniProtKB-ARBA"/>
</dbReference>
<keyword evidence="7" id="KW-0677">Repeat</keyword>
<dbReference type="InterPro" id="IPR001452">
    <property type="entry name" value="SH3_domain"/>
</dbReference>
<feature type="domain" description="SH3" evidence="13">
    <location>
        <begin position="515"/>
        <end position="572"/>
    </location>
</feature>
<evidence type="ECO:0000313" key="15">
    <source>
        <dbReference type="Proteomes" id="UP000887566"/>
    </source>
</evidence>
<dbReference type="Gene3D" id="2.30.29.30">
    <property type="entry name" value="Pleckstrin-homology domain (PH domain)/Phosphotyrosine-binding domain (PTB)"/>
    <property type="match status" value="1"/>
</dbReference>
<evidence type="ECO:0000256" key="4">
    <source>
        <dbReference type="ARBA" id="ARBA00022467"/>
    </source>
</evidence>
<feature type="compositionally biased region" description="Basic and acidic residues" evidence="12">
    <location>
        <begin position="3256"/>
        <end position="3299"/>
    </location>
</feature>
<dbReference type="InterPro" id="IPR001605">
    <property type="entry name" value="PH_dom-spectrin-type"/>
</dbReference>
<keyword evidence="4" id="KW-0117">Actin capping</keyword>
<feature type="compositionally biased region" description="Polar residues" evidence="12">
    <location>
        <begin position="3340"/>
        <end position="3365"/>
    </location>
</feature>
<evidence type="ECO:0000256" key="3">
    <source>
        <dbReference type="ARBA" id="ARBA00022443"/>
    </source>
</evidence>
<feature type="coiled-coil region" evidence="11">
    <location>
        <begin position="1585"/>
        <end position="1644"/>
    </location>
</feature>
<evidence type="ECO:0000256" key="11">
    <source>
        <dbReference type="SAM" id="Coils"/>
    </source>
</evidence>
<feature type="compositionally biased region" description="Polar residues" evidence="12">
    <location>
        <begin position="3795"/>
        <end position="3811"/>
    </location>
</feature>
<feature type="coiled-coil region" evidence="11">
    <location>
        <begin position="461"/>
        <end position="488"/>
    </location>
</feature>
<keyword evidence="11" id="KW-0175">Coiled coil</keyword>
<dbReference type="InterPro" id="IPR036028">
    <property type="entry name" value="SH3-like_dom_sf"/>
</dbReference>
<feature type="coiled-coil region" evidence="11">
    <location>
        <begin position="983"/>
        <end position="1017"/>
    </location>
</feature>
<feature type="domain" description="PH" evidence="14">
    <location>
        <begin position="3413"/>
        <end position="3521"/>
    </location>
</feature>
<dbReference type="GO" id="GO:0051693">
    <property type="term" value="P:actin filament capping"/>
    <property type="evidence" value="ECO:0007669"/>
    <property type="project" value="UniProtKB-KW"/>
</dbReference>
<feature type="coiled-coil region" evidence="11">
    <location>
        <begin position="3016"/>
        <end position="3061"/>
    </location>
</feature>
<dbReference type="SUPFAM" id="SSF50729">
    <property type="entry name" value="PH domain-like"/>
    <property type="match status" value="1"/>
</dbReference>
<keyword evidence="3 10" id="KW-0728">SH3 domain</keyword>
<evidence type="ECO:0000256" key="12">
    <source>
        <dbReference type="SAM" id="MobiDB-lite"/>
    </source>
</evidence>
<keyword evidence="8" id="KW-0009">Actin-binding</keyword>
<dbReference type="FunFam" id="1.20.58.60:FF:000020">
    <property type="entry name" value="Spectrin alpha chain, non-erythrocytic 1"/>
    <property type="match status" value="1"/>
</dbReference>
<dbReference type="GO" id="GO:0007026">
    <property type="term" value="P:negative regulation of microtubule depolymerization"/>
    <property type="evidence" value="ECO:0007669"/>
    <property type="project" value="UniProtKB-ARBA"/>
</dbReference>
<keyword evidence="6" id="KW-0597">Phosphoprotein</keyword>
<dbReference type="SUPFAM" id="SSF46966">
    <property type="entry name" value="Spectrin repeat"/>
    <property type="match status" value="17"/>
</dbReference>
<evidence type="ECO:0000256" key="7">
    <source>
        <dbReference type="ARBA" id="ARBA00022737"/>
    </source>
</evidence>
<keyword evidence="5" id="KW-0963">Cytoplasm</keyword>
<dbReference type="PRINTS" id="PR00683">
    <property type="entry name" value="SPECTRINPH"/>
</dbReference>
<dbReference type="PROSITE" id="PS50003">
    <property type="entry name" value="PH_DOMAIN"/>
    <property type="match status" value="1"/>
</dbReference>
<reference evidence="16" key="1">
    <citation type="submission" date="2022-11" db="UniProtKB">
        <authorList>
            <consortium name="WormBaseParasite"/>
        </authorList>
    </citation>
    <scope>IDENTIFICATION</scope>
</reference>
<dbReference type="GO" id="GO:0005543">
    <property type="term" value="F:phospholipid binding"/>
    <property type="evidence" value="ECO:0007669"/>
    <property type="project" value="InterPro"/>
</dbReference>
<dbReference type="SMART" id="SM00326">
    <property type="entry name" value="SH3"/>
    <property type="match status" value="1"/>
</dbReference>
<dbReference type="FunFam" id="2.30.29.30:FF:000024">
    <property type="entry name" value="Spectrin beta chain"/>
    <property type="match status" value="1"/>
</dbReference>
<dbReference type="InterPro" id="IPR041681">
    <property type="entry name" value="PH_9"/>
</dbReference>
<dbReference type="GO" id="GO:0005856">
    <property type="term" value="C:cytoskeleton"/>
    <property type="evidence" value="ECO:0007669"/>
    <property type="project" value="UniProtKB-SubCell"/>
</dbReference>
<feature type="coiled-coil region" evidence="11">
    <location>
        <begin position="1837"/>
        <end position="1892"/>
    </location>
</feature>
<protein>
    <submittedName>
        <fullName evidence="16">Spectrin alpha chain</fullName>
    </submittedName>
</protein>
<dbReference type="InterPro" id="IPR011993">
    <property type="entry name" value="PH-like_dom_sf"/>
</dbReference>
<dbReference type="InterPro" id="IPR002017">
    <property type="entry name" value="Spectrin_repeat"/>
</dbReference>
<dbReference type="SMART" id="SM00233">
    <property type="entry name" value="PH"/>
    <property type="match status" value="1"/>
</dbReference>
<dbReference type="PROSITE" id="PS50002">
    <property type="entry name" value="SH3"/>
    <property type="match status" value="1"/>
</dbReference>
<feature type="region of interest" description="Disordered" evidence="12">
    <location>
        <begin position="3679"/>
        <end position="3742"/>
    </location>
</feature>
<dbReference type="GO" id="GO:0045169">
    <property type="term" value="C:fusome"/>
    <property type="evidence" value="ECO:0007669"/>
    <property type="project" value="UniProtKB-ARBA"/>
</dbReference>
<dbReference type="Gene3D" id="2.30.30.40">
    <property type="entry name" value="SH3 Domains"/>
    <property type="match status" value="1"/>
</dbReference>
<feature type="compositionally biased region" description="Low complexity" evidence="12">
    <location>
        <begin position="3679"/>
        <end position="3707"/>
    </location>
</feature>
<dbReference type="InterPro" id="IPR001849">
    <property type="entry name" value="PH_domain"/>
</dbReference>
<feature type="compositionally biased region" description="Basic and acidic residues" evidence="12">
    <location>
        <begin position="3781"/>
        <end position="3794"/>
    </location>
</feature>
<accession>A0A914XIB6</accession>
<dbReference type="GO" id="GO:0003779">
    <property type="term" value="F:actin binding"/>
    <property type="evidence" value="ECO:0007669"/>
    <property type="project" value="UniProtKB-KW"/>
</dbReference>
<dbReference type="CDD" id="cd00174">
    <property type="entry name" value="SH3"/>
    <property type="match status" value="1"/>
</dbReference>
<dbReference type="FunFam" id="1.20.58.60:FF:000007">
    <property type="entry name" value="Spectrin alpha chain non-erythrocytic 1"/>
    <property type="match status" value="2"/>
</dbReference>
<feature type="region of interest" description="Disordered" evidence="12">
    <location>
        <begin position="3536"/>
        <end position="3606"/>
    </location>
</feature>
<dbReference type="PANTHER" id="PTHR11915">
    <property type="entry name" value="SPECTRIN/FILAMIN RELATED CYTOSKELETAL PROTEIN"/>
    <property type="match status" value="1"/>
</dbReference>
<dbReference type="Pfam" id="PF15410">
    <property type="entry name" value="PH_9"/>
    <property type="match status" value="1"/>
</dbReference>
<keyword evidence="15" id="KW-1185">Reference proteome</keyword>
<feature type="region of interest" description="Disordered" evidence="12">
    <location>
        <begin position="3758"/>
        <end position="3902"/>
    </location>
</feature>
<evidence type="ECO:0000313" key="16">
    <source>
        <dbReference type="WBParaSite" id="PSAMB.scaffold791size41324.g8843.t1"/>
    </source>
</evidence>
<evidence type="ECO:0000256" key="1">
    <source>
        <dbReference type="ARBA" id="ARBA00004245"/>
    </source>
</evidence>